<dbReference type="Pfam" id="PF06585">
    <property type="entry name" value="JHBP"/>
    <property type="match status" value="2"/>
</dbReference>
<proteinExistence type="predicted"/>
<sequence>MNNLAYFCFLAVILGANSGSAPFIKPCKAGDNACIVASAQAAVPFVAPGIPELGIKSLDPMEFDVIKGDQKGLSLTFKDTSVTGMKGCNVDGVKHDLSKGKQSVTIRCTVELVGNYKLDGQLLVLPIRGEGKYKINIRDIVIKASTTLSTVDGDDGKKHWNIDNWHFTSQTKTGATFNFDNLFNGNKILGLPGYLENSFLLFIASESTLIHDLSKGKQSVTIRCTVELVGNYKLDGQLLVLPIRGEGKYKINIRDIVIKASTTLSTVDGDDGKKHWNIDNWHFTSQTKTGATFNFDNLFNGNKILAGPVEDFVNTNWREVMQEIAPPIVHAIVARVVEAVSALYKAVPAEELFIA</sequence>
<organism evidence="2">
    <name type="scientific">Heliothis virescens</name>
    <name type="common">Tobacco budworm moth</name>
    <dbReference type="NCBI Taxonomy" id="7102"/>
    <lineage>
        <taxon>Eukaryota</taxon>
        <taxon>Metazoa</taxon>
        <taxon>Ecdysozoa</taxon>
        <taxon>Arthropoda</taxon>
        <taxon>Hexapoda</taxon>
        <taxon>Insecta</taxon>
        <taxon>Pterygota</taxon>
        <taxon>Neoptera</taxon>
        <taxon>Endopterygota</taxon>
        <taxon>Lepidoptera</taxon>
        <taxon>Glossata</taxon>
        <taxon>Ditrysia</taxon>
        <taxon>Noctuoidea</taxon>
        <taxon>Noctuidae</taxon>
        <taxon>Heliothinae</taxon>
        <taxon>Heliothis</taxon>
    </lineage>
</organism>
<keyword evidence="1" id="KW-0732">Signal</keyword>
<dbReference type="EMBL" id="NWSH01001445">
    <property type="protein sequence ID" value="PCG71216.1"/>
    <property type="molecule type" value="Genomic_DNA"/>
</dbReference>
<dbReference type="InterPro" id="IPR038606">
    <property type="entry name" value="To_sf"/>
</dbReference>
<protein>
    <recommendedName>
        <fullName evidence="3">DUF233 protein</fullName>
    </recommendedName>
</protein>
<dbReference type="Gene3D" id="3.15.10.30">
    <property type="entry name" value="Haemolymph juvenile hormone binding protein"/>
    <property type="match status" value="2"/>
</dbReference>
<comment type="caution">
    <text evidence="2">The sequence shown here is derived from an EMBL/GenBank/DDBJ whole genome shotgun (WGS) entry which is preliminary data.</text>
</comment>
<gene>
    <name evidence="2" type="ORF">B5V51_2118</name>
</gene>
<feature type="signal peptide" evidence="1">
    <location>
        <begin position="1"/>
        <end position="18"/>
    </location>
</feature>
<dbReference type="STRING" id="7102.A0A2A4JHG1"/>
<name>A0A2A4JHG1_HELVI</name>
<dbReference type="InterPro" id="IPR010562">
    <property type="entry name" value="Haemolymph_juvenile_hormone-bd"/>
</dbReference>
<evidence type="ECO:0008006" key="3">
    <source>
        <dbReference type="Google" id="ProtNLM"/>
    </source>
</evidence>
<evidence type="ECO:0000313" key="2">
    <source>
        <dbReference type="EMBL" id="PCG71216.1"/>
    </source>
</evidence>
<feature type="chain" id="PRO_5012788427" description="DUF233 protein" evidence="1">
    <location>
        <begin position="19"/>
        <end position="355"/>
    </location>
</feature>
<dbReference type="SMART" id="SM00700">
    <property type="entry name" value="JHBP"/>
    <property type="match status" value="1"/>
</dbReference>
<dbReference type="PANTHER" id="PTHR11008:SF40">
    <property type="entry name" value="PROTEIN TAKEOUT"/>
    <property type="match status" value="1"/>
</dbReference>
<evidence type="ECO:0000256" key="1">
    <source>
        <dbReference type="SAM" id="SignalP"/>
    </source>
</evidence>
<reference evidence="2" key="1">
    <citation type="submission" date="2017-09" db="EMBL/GenBank/DDBJ databases">
        <title>Contemporary evolution of a Lepidopteran species, Heliothis virescens, in response to modern agricultural practices.</title>
        <authorList>
            <person name="Fritz M.L."/>
            <person name="Deyonke A.M."/>
            <person name="Papanicolaou A."/>
            <person name="Micinski S."/>
            <person name="Westbrook J."/>
            <person name="Gould F."/>
        </authorList>
    </citation>
    <scope>NUCLEOTIDE SEQUENCE [LARGE SCALE GENOMIC DNA]</scope>
    <source>
        <strain evidence="2">HvINT-</strain>
        <tissue evidence="2">Whole body</tissue>
    </source>
</reference>
<dbReference type="AlphaFoldDB" id="A0A2A4JHG1"/>
<accession>A0A2A4JHG1</accession>
<dbReference type="PANTHER" id="PTHR11008">
    <property type="entry name" value="PROTEIN TAKEOUT-LIKE PROTEIN"/>
    <property type="match status" value="1"/>
</dbReference>